<dbReference type="Gene3D" id="3.40.50.2300">
    <property type="match status" value="1"/>
</dbReference>
<dbReference type="AlphaFoldDB" id="A0A6J5FAJ8"/>
<protein>
    <submittedName>
        <fullName evidence="4">Response regulator MprA</fullName>
    </submittedName>
</protein>
<keyword evidence="5" id="KW-1185">Reference proteome</keyword>
<dbReference type="GO" id="GO:0000160">
    <property type="term" value="P:phosphorelay signal transduction system"/>
    <property type="evidence" value="ECO:0007669"/>
    <property type="project" value="InterPro"/>
</dbReference>
<reference evidence="4 5" key="1">
    <citation type="submission" date="2020-04" db="EMBL/GenBank/DDBJ databases">
        <authorList>
            <person name="De Canck E."/>
        </authorList>
    </citation>
    <scope>NUCLEOTIDE SEQUENCE [LARGE SCALE GENOMIC DNA]</scope>
    <source>
        <strain evidence="4 5">LMG 27177</strain>
    </source>
</reference>
<dbReference type="RefSeq" id="WP_175157617.1">
    <property type="nucleotide sequence ID" value="NZ_CADIKI010000001.1"/>
</dbReference>
<dbReference type="InterPro" id="IPR050595">
    <property type="entry name" value="Bact_response_regulator"/>
</dbReference>
<dbReference type="EMBL" id="CADIKI010000001">
    <property type="protein sequence ID" value="CAB3776236.1"/>
    <property type="molecule type" value="Genomic_DNA"/>
</dbReference>
<evidence type="ECO:0000259" key="3">
    <source>
        <dbReference type="PROSITE" id="PS50110"/>
    </source>
</evidence>
<dbReference type="InterPro" id="IPR001789">
    <property type="entry name" value="Sig_transdc_resp-reg_receiver"/>
</dbReference>
<gene>
    <name evidence="4" type="primary">mprA_1</name>
    <name evidence="4" type="ORF">LMG27177_00100</name>
</gene>
<keyword evidence="1 2" id="KW-0597">Phosphoprotein</keyword>
<organism evidence="4 5">
    <name type="scientific">Paraburkholderia fynbosensis</name>
    <dbReference type="NCBI Taxonomy" id="1200993"/>
    <lineage>
        <taxon>Bacteria</taxon>
        <taxon>Pseudomonadati</taxon>
        <taxon>Pseudomonadota</taxon>
        <taxon>Betaproteobacteria</taxon>
        <taxon>Burkholderiales</taxon>
        <taxon>Burkholderiaceae</taxon>
        <taxon>Paraburkholderia</taxon>
    </lineage>
</organism>
<evidence type="ECO:0000313" key="4">
    <source>
        <dbReference type="EMBL" id="CAB3776236.1"/>
    </source>
</evidence>
<dbReference type="SUPFAM" id="SSF52172">
    <property type="entry name" value="CheY-like"/>
    <property type="match status" value="1"/>
</dbReference>
<feature type="domain" description="Response regulatory" evidence="3">
    <location>
        <begin position="8"/>
        <end position="124"/>
    </location>
</feature>
<evidence type="ECO:0000313" key="5">
    <source>
        <dbReference type="Proteomes" id="UP000494252"/>
    </source>
</evidence>
<feature type="modified residue" description="4-aspartylphosphate" evidence="2">
    <location>
        <position position="57"/>
    </location>
</feature>
<dbReference type="Pfam" id="PF00072">
    <property type="entry name" value="Response_reg"/>
    <property type="match status" value="1"/>
</dbReference>
<accession>A0A6J5FAJ8</accession>
<proteinExistence type="predicted"/>
<evidence type="ECO:0000256" key="1">
    <source>
        <dbReference type="ARBA" id="ARBA00022553"/>
    </source>
</evidence>
<dbReference type="Proteomes" id="UP000494252">
    <property type="component" value="Unassembled WGS sequence"/>
</dbReference>
<dbReference type="SMART" id="SM00448">
    <property type="entry name" value="REC"/>
    <property type="match status" value="1"/>
</dbReference>
<evidence type="ECO:0000256" key="2">
    <source>
        <dbReference type="PROSITE-ProRule" id="PRU00169"/>
    </source>
</evidence>
<dbReference type="InterPro" id="IPR011006">
    <property type="entry name" value="CheY-like_superfamily"/>
</dbReference>
<name>A0A6J5FAJ8_9BURK</name>
<dbReference type="PROSITE" id="PS50110">
    <property type="entry name" value="RESPONSE_REGULATORY"/>
    <property type="match status" value="1"/>
</dbReference>
<dbReference type="PANTHER" id="PTHR44591">
    <property type="entry name" value="STRESS RESPONSE REGULATOR PROTEIN 1"/>
    <property type="match status" value="1"/>
</dbReference>
<sequence>MPLRHSARLLIADDDADLLAAYALYFSAHGFDIRTARNGLDALAEYCAWHPQAALLDVEMPRLDGRAVARRIRYVADTPAPTLVAVSGLEQTEEKNESLRSGFNHHFVKPVPMHVILAALTKRFRRTSD</sequence>
<dbReference type="PANTHER" id="PTHR44591:SF3">
    <property type="entry name" value="RESPONSE REGULATORY DOMAIN-CONTAINING PROTEIN"/>
    <property type="match status" value="1"/>
</dbReference>